<proteinExistence type="predicted"/>
<name>A0A1R1JNT8_ALCXX</name>
<reference evidence="3 4" key="1">
    <citation type="submission" date="2016-09" db="EMBL/GenBank/DDBJ databases">
        <title>Phylogenomics of Achromobacter.</title>
        <authorList>
            <person name="Jeukens J."/>
            <person name="Freschi L."/>
            <person name="Vincent A.T."/>
            <person name="Emond-Rheault J.-G."/>
            <person name="Kukavica-Ibrulj I."/>
            <person name="Charette S.J."/>
            <person name="Levesque R.C."/>
        </authorList>
    </citation>
    <scope>NUCLEOTIDE SEQUENCE [LARGE SCALE GENOMIC DNA]</scope>
    <source>
        <strain evidence="3 4">AUS488</strain>
    </source>
</reference>
<dbReference type="PANTHER" id="PTHR30273:SF2">
    <property type="entry name" value="PROTEIN FECR"/>
    <property type="match status" value="1"/>
</dbReference>
<dbReference type="Pfam" id="PF04773">
    <property type="entry name" value="FecR"/>
    <property type="match status" value="1"/>
</dbReference>
<dbReference type="Proteomes" id="UP000187251">
    <property type="component" value="Unassembled WGS sequence"/>
</dbReference>
<evidence type="ECO:0000313" key="4">
    <source>
        <dbReference type="Proteomes" id="UP000187251"/>
    </source>
</evidence>
<dbReference type="GO" id="GO:0016989">
    <property type="term" value="F:sigma factor antagonist activity"/>
    <property type="evidence" value="ECO:0007669"/>
    <property type="project" value="TreeGrafter"/>
</dbReference>
<dbReference type="AlphaFoldDB" id="A0A1R1JNT8"/>
<dbReference type="InterPro" id="IPR006860">
    <property type="entry name" value="FecR"/>
</dbReference>
<dbReference type="Gene3D" id="2.60.120.1440">
    <property type="match status" value="1"/>
</dbReference>
<feature type="domain" description="FecR N-terminal" evidence="2">
    <location>
        <begin position="2"/>
        <end position="43"/>
    </location>
</feature>
<dbReference type="InterPro" id="IPR032623">
    <property type="entry name" value="FecR_N"/>
</dbReference>
<feature type="domain" description="FecR protein" evidence="1">
    <location>
        <begin position="106"/>
        <end position="201"/>
    </location>
</feature>
<organism evidence="3 4">
    <name type="scientific">Alcaligenes xylosoxydans xylosoxydans</name>
    <name type="common">Achromobacter xylosoxidans</name>
    <dbReference type="NCBI Taxonomy" id="85698"/>
    <lineage>
        <taxon>Bacteria</taxon>
        <taxon>Pseudomonadati</taxon>
        <taxon>Pseudomonadota</taxon>
        <taxon>Betaproteobacteria</taxon>
        <taxon>Burkholderiales</taxon>
        <taxon>Alcaligenaceae</taxon>
        <taxon>Achromobacter</taxon>
    </lineage>
</organism>
<dbReference type="PIRSF" id="PIRSF018266">
    <property type="entry name" value="FecR"/>
    <property type="match status" value="1"/>
</dbReference>
<protein>
    <submittedName>
        <fullName evidence="3">Iron dicitrate transport regulator FecR</fullName>
    </submittedName>
</protein>
<evidence type="ECO:0000313" key="3">
    <source>
        <dbReference type="EMBL" id="OMG80977.1"/>
    </source>
</evidence>
<dbReference type="InterPro" id="IPR012373">
    <property type="entry name" value="Ferrdict_sens_TM"/>
</dbReference>
<gene>
    <name evidence="3" type="ORF">BIZ92_13290</name>
</gene>
<comment type="caution">
    <text evidence="3">The sequence shown here is derived from an EMBL/GenBank/DDBJ whole genome shotgun (WGS) entry which is preliminary data.</text>
</comment>
<accession>A0A1R1JNT8</accession>
<evidence type="ECO:0000259" key="2">
    <source>
        <dbReference type="Pfam" id="PF16220"/>
    </source>
</evidence>
<dbReference type="PANTHER" id="PTHR30273">
    <property type="entry name" value="PERIPLASMIC SIGNAL SENSOR AND SIGMA FACTOR ACTIVATOR FECR-RELATED"/>
    <property type="match status" value="1"/>
</dbReference>
<dbReference type="Pfam" id="PF16220">
    <property type="entry name" value="DUF4880"/>
    <property type="match status" value="1"/>
</dbReference>
<evidence type="ECO:0000259" key="1">
    <source>
        <dbReference type="Pfam" id="PF04773"/>
    </source>
</evidence>
<dbReference type="EMBL" id="MJMN01000035">
    <property type="protein sequence ID" value="OMG80977.1"/>
    <property type="molecule type" value="Genomic_DNA"/>
</dbReference>
<sequence length="315" mass="34438">MRQAAEWYAVLGAASVDSADRQRWRQWHDADPAHQQAWRQVEAISGKFLNLPGGNKPMAHRLLDAAAASQARRRQALKTLTLLLCGVGLGSWGASRALPWRQWAATHHTAPGERRQVRLADDTVVWLNTDSAIDVDYGPDLRRIQLVAGEILVVTAPDRQSPARPFVVDTLQARLRALGTRYSVYQQDGASMVAVFEGAVRIEPALPGAVGGVLRAGEQARITATGAAPAEAATLARRSWTDGLLVAENMRLGDFVAELSRYRRGYLGCAPAIADLRIVGTYSTADTRQALAALEATLPVRVREPMPWWTVLEPR</sequence>
<dbReference type="OrthoDB" id="1100567at2"/>